<dbReference type="PANTHER" id="PTHR23502:SF60">
    <property type="entry name" value="MAJOR FACILITATOR SUPERFAMILY (MFS) PROFILE DOMAIN-CONTAINING PROTEIN-RELATED"/>
    <property type="match status" value="1"/>
</dbReference>
<sequence length="522" mass="56921">MSRPLSQHATSEETLPVGAEGRFSSQSKEERDTGLYTTDSGSAKKEAPEAAQDPDLVTWDGPDDPHDPKNWSKSHKWAITAIVSAFCFISPVSSSIVAPALPAISAEFHVTNEVEQNLMFSIFVLAYAFGPLFLGPLSEEFGRPIVLQLANLFYFIFNLVCGFSSNKGEMLAFRFLAGLGGSAPLCIGAGVLSDVWRADERGAALSIYSLAPLLGPAVGPIAGGWIAQKTTWRWIFWSTSAADALVQGLGLIFLQETYGPKLLKEKAKKLRKETGNERLKTAFDHPDQRLIAKLRHSTVRPFILLGTQPMVQVLAFYMAYLYGIMYLVLGSFSALWIAKYHESVGVSGINYVSVGLGCFLGAQFAALVTNRIYIRLKAKNNGIGRPEFRLPLMVPGSLLVPIGLFWYGWSAEATVQWIMPNIGICIYAIGGILGFQCIQVFLVDAYTQYAASAIAAAAFLRSLAAFGFPLFAPYMYKAMGDGWANSMLAFIAIAIGLPSPLLLWKYGPMLRERSPYAAGGDR</sequence>
<dbReference type="SUPFAM" id="SSF103473">
    <property type="entry name" value="MFS general substrate transporter"/>
    <property type="match status" value="1"/>
</dbReference>
<dbReference type="Gene3D" id="1.20.1250.20">
    <property type="entry name" value="MFS general substrate transporter like domains"/>
    <property type="match status" value="1"/>
</dbReference>
<reference evidence="8 11" key="3">
    <citation type="submission" date="2019-09" db="EMBL/GenBank/DDBJ databases">
        <title>The hologenome of the rock-dwelling lichen Lasallia pustulata.</title>
        <authorList>
            <person name="Greshake Tzovaras B."/>
            <person name="Segers F."/>
            <person name="Bicker A."/>
            <person name="Dal Grande F."/>
            <person name="Otte J."/>
            <person name="Hankeln T."/>
            <person name="Schmitt I."/>
            <person name="Ebersberger I."/>
        </authorList>
    </citation>
    <scope>NUCLEOTIDE SEQUENCE [LARGE SCALE GENOMIC DNA]</scope>
    <source>
        <strain evidence="8">A1-1</strain>
    </source>
</reference>
<feature type="transmembrane region" description="Helical" evidence="6">
    <location>
        <begin position="234"/>
        <end position="254"/>
    </location>
</feature>
<dbReference type="Proteomes" id="UP000324767">
    <property type="component" value="Unassembled WGS sequence"/>
</dbReference>
<evidence type="ECO:0000259" key="7">
    <source>
        <dbReference type="PROSITE" id="PS50850"/>
    </source>
</evidence>
<dbReference type="PANTHER" id="PTHR23502">
    <property type="entry name" value="MAJOR FACILITATOR SUPERFAMILY"/>
    <property type="match status" value="1"/>
</dbReference>
<evidence type="ECO:0000256" key="5">
    <source>
        <dbReference type="SAM" id="MobiDB-lite"/>
    </source>
</evidence>
<feature type="transmembrane region" description="Helical" evidence="6">
    <location>
        <begin position="449"/>
        <end position="471"/>
    </location>
</feature>
<evidence type="ECO:0000256" key="3">
    <source>
        <dbReference type="ARBA" id="ARBA00022989"/>
    </source>
</evidence>
<feature type="transmembrane region" description="Helical" evidence="6">
    <location>
        <begin position="77"/>
        <end position="98"/>
    </location>
</feature>
<dbReference type="EMBL" id="FWEW01000900">
    <property type="protein sequence ID" value="SLM36133.1"/>
    <property type="molecule type" value="Genomic_DNA"/>
</dbReference>
<feature type="transmembrane region" description="Helical" evidence="6">
    <location>
        <begin position="205"/>
        <end position="228"/>
    </location>
</feature>
<dbReference type="OrthoDB" id="6770063at2759"/>
<organism evidence="9 10">
    <name type="scientific">Lasallia pustulata</name>
    <dbReference type="NCBI Taxonomy" id="136370"/>
    <lineage>
        <taxon>Eukaryota</taxon>
        <taxon>Fungi</taxon>
        <taxon>Dikarya</taxon>
        <taxon>Ascomycota</taxon>
        <taxon>Pezizomycotina</taxon>
        <taxon>Lecanoromycetes</taxon>
        <taxon>OSLEUM clade</taxon>
        <taxon>Umbilicariomycetidae</taxon>
        <taxon>Umbilicariales</taxon>
        <taxon>Umbilicariaceae</taxon>
        <taxon>Lasallia</taxon>
    </lineage>
</organism>
<feature type="transmembrane region" description="Helical" evidence="6">
    <location>
        <begin position="390"/>
        <end position="409"/>
    </location>
</feature>
<evidence type="ECO:0000313" key="8">
    <source>
        <dbReference type="EMBL" id="KAA6414737.1"/>
    </source>
</evidence>
<feature type="domain" description="Major facilitator superfamily (MFS) profile" evidence="7">
    <location>
        <begin position="79"/>
        <end position="511"/>
    </location>
</feature>
<feature type="transmembrane region" description="Helical" evidence="6">
    <location>
        <begin position="314"/>
        <end position="337"/>
    </location>
</feature>
<accession>A0A1W5CZ30</accession>
<dbReference type="Pfam" id="PF07690">
    <property type="entry name" value="MFS_1"/>
    <property type="match status" value="1"/>
</dbReference>
<feature type="transmembrane region" description="Helical" evidence="6">
    <location>
        <begin position="118"/>
        <end position="138"/>
    </location>
</feature>
<feature type="transmembrane region" description="Helical" evidence="6">
    <location>
        <begin position="421"/>
        <end position="442"/>
    </location>
</feature>
<proteinExistence type="predicted"/>
<dbReference type="EMBL" id="VXIT01000002">
    <property type="protein sequence ID" value="KAA6414737.1"/>
    <property type="molecule type" value="Genomic_DNA"/>
</dbReference>
<evidence type="ECO:0000256" key="1">
    <source>
        <dbReference type="ARBA" id="ARBA00004141"/>
    </source>
</evidence>
<evidence type="ECO:0000313" key="11">
    <source>
        <dbReference type="Proteomes" id="UP000324767"/>
    </source>
</evidence>
<evidence type="ECO:0000256" key="4">
    <source>
        <dbReference type="ARBA" id="ARBA00023136"/>
    </source>
</evidence>
<gene>
    <name evidence="8" type="ORF">FRX48_01487</name>
</gene>
<feature type="region of interest" description="Disordered" evidence="5">
    <location>
        <begin position="1"/>
        <end position="71"/>
    </location>
</feature>
<feature type="transmembrane region" description="Helical" evidence="6">
    <location>
        <begin position="171"/>
        <end position="193"/>
    </location>
</feature>
<evidence type="ECO:0000256" key="2">
    <source>
        <dbReference type="ARBA" id="ARBA00022692"/>
    </source>
</evidence>
<evidence type="ECO:0000313" key="10">
    <source>
        <dbReference type="Proteomes" id="UP000192927"/>
    </source>
</evidence>
<dbReference type="PROSITE" id="PS50850">
    <property type="entry name" value="MFS"/>
    <property type="match status" value="1"/>
</dbReference>
<dbReference type="InterPro" id="IPR011701">
    <property type="entry name" value="MFS"/>
</dbReference>
<keyword evidence="4 6" id="KW-0472">Membrane</keyword>
<dbReference type="GO" id="GO:0022857">
    <property type="term" value="F:transmembrane transporter activity"/>
    <property type="evidence" value="ECO:0007669"/>
    <property type="project" value="InterPro"/>
</dbReference>
<reference evidence="9" key="2">
    <citation type="submission" date="2017-03" db="EMBL/GenBank/DDBJ databases">
        <authorList>
            <person name="Afonso C.L."/>
            <person name="Miller P.J."/>
            <person name="Scott M.A."/>
            <person name="Spackman E."/>
            <person name="Goraichik I."/>
            <person name="Dimitrov K.M."/>
            <person name="Suarez D.L."/>
            <person name="Swayne D.E."/>
        </authorList>
    </citation>
    <scope>NUCLEOTIDE SEQUENCE [LARGE SCALE GENOMIC DNA]</scope>
</reference>
<name>A0A1W5CZ30_9LECA</name>
<keyword evidence="2 6" id="KW-0812">Transmembrane</keyword>
<dbReference type="GO" id="GO:0016020">
    <property type="term" value="C:membrane"/>
    <property type="evidence" value="ECO:0007669"/>
    <property type="project" value="UniProtKB-SubCell"/>
</dbReference>
<dbReference type="Proteomes" id="UP000192927">
    <property type="component" value="Unassembled WGS sequence"/>
</dbReference>
<feature type="transmembrane region" description="Helical" evidence="6">
    <location>
        <begin position="145"/>
        <end position="165"/>
    </location>
</feature>
<dbReference type="InterPro" id="IPR036259">
    <property type="entry name" value="MFS_trans_sf"/>
</dbReference>
<dbReference type="FunFam" id="1.20.1250.20:FF:000011">
    <property type="entry name" value="MFS multidrug transporter, putative"/>
    <property type="match status" value="1"/>
</dbReference>
<feature type="transmembrane region" description="Helical" evidence="6">
    <location>
        <begin position="483"/>
        <end position="504"/>
    </location>
</feature>
<keyword evidence="3 6" id="KW-1133">Transmembrane helix</keyword>
<evidence type="ECO:0000313" key="9">
    <source>
        <dbReference type="EMBL" id="SLM36133.1"/>
    </source>
</evidence>
<dbReference type="AlphaFoldDB" id="A0A1W5CZ30"/>
<comment type="subcellular location">
    <subcellularLocation>
        <location evidence="1">Membrane</location>
        <topology evidence="1">Multi-pass membrane protein</topology>
    </subcellularLocation>
</comment>
<evidence type="ECO:0000256" key="6">
    <source>
        <dbReference type="SAM" id="Phobius"/>
    </source>
</evidence>
<dbReference type="InterPro" id="IPR020846">
    <property type="entry name" value="MFS_dom"/>
</dbReference>
<feature type="compositionally biased region" description="Polar residues" evidence="5">
    <location>
        <begin position="1"/>
        <end position="13"/>
    </location>
</feature>
<reference evidence="10" key="1">
    <citation type="submission" date="2017-03" db="EMBL/GenBank/DDBJ databases">
        <authorList>
            <person name="Sharma R."/>
            <person name="Thines M."/>
        </authorList>
    </citation>
    <scope>NUCLEOTIDE SEQUENCE [LARGE SCALE GENOMIC DNA]</scope>
</reference>
<protein>
    <submittedName>
        <fullName evidence="8">MFS multidrug transporter</fullName>
    </submittedName>
    <submittedName>
        <fullName evidence="9">Major facilitator superfamily domain, general substrate transporter</fullName>
    </submittedName>
</protein>
<keyword evidence="10" id="KW-1185">Reference proteome</keyword>
<feature type="transmembrane region" description="Helical" evidence="6">
    <location>
        <begin position="349"/>
        <end position="369"/>
    </location>
</feature>
<dbReference type="CDD" id="cd17323">
    <property type="entry name" value="MFS_Tpo1_MDR_like"/>
    <property type="match status" value="1"/>
</dbReference>